<sequence length="503" mass="55529">MKRKFIQLLIAGLAFGSLQSCIKDKGDYEYNYGNEVTIRYATYSYTVFLADTLTVTPLRTFANPQGDTTDYDHAWYINGEQYSDAPVLKYAGKAIGSTSVYYYMIDRKSGIWFPAASSFTINTSSPFAAGWGILYEKDNESELAHVRINGTSFVDYKDLYKTYNNGESMGSAPVKIRDYAVSSGRGMYVLQRGGPGPLELDANGFSKKLVAKDAFTAGAPAGFEPVDMAFFGTADLLVNKDGTLYSRTFPSGALPFATPWFSTPVQYTRGLKISDIWDSWSRNATFSIMHDELNNRLLTMSFNIGTNPSGGIPIRDIPAPVTPYPEEYSPLNNLGNWDYVWGGTFNDASGLMDGAMLLRSPADSKLYWQTFQIQVTGNNDARVTPKTRVLFQGNNLVTDKSILKTVKTRGYLFFTAGADNKQLYYYDNISGQPVVKYTEFSSPITAIEPAEDGMTMAIGLEDGTFLIYDISNEVIISGVPKELHRYGGLGKVVDIIVKGGKTS</sequence>
<dbReference type="InterPro" id="IPR015943">
    <property type="entry name" value="WD40/YVTN_repeat-like_dom_sf"/>
</dbReference>
<dbReference type="Proteomes" id="UP001220610">
    <property type="component" value="Chromosome"/>
</dbReference>
<protein>
    <submittedName>
        <fullName evidence="1">PKD-like family lipoprotein</fullName>
    </submittedName>
</protein>
<dbReference type="InterPro" id="IPR036322">
    <property type="entry name" value="WD40_repeat_dom_sf"/>
</dbReference>
<dbReference type="InterPro" id="IPR011047">
    <property type="entry name" value="Quinoprotein_ADH-like_sf"/>
</dbReference>
<dbReference type="Pfam" id="PF16407">
    <property type="entry name" value="PKD_2"/>
    <property type="match status" value="1"/>
</dbReference>
<dbReference type="InterPro" id="IPR032183">
    <property type="entry name" value="PKD-like"/>
</dbReference>
<dbReference type="PROSITE" id="PS51257">
    <property type="entry name" value="PROKAR_LIPOPROTEIN"/>
    <property type="match status" value="1"/>
</dbReference>
<proteinExistence type="predicted"/>
<dbReference type="SUPFAM" id="SSF50998">
    <property type="entry name" value="Quinoprotein alcohol dehydrogenase-like"/>
    <property type="match status" value="1"/>
</dbReference>
<gene>
    <name evidence="1" type="ORF">P0Y53_05780</name>
</gene>
<dbReference type="EMBL" id="CP119311">
    <property type="protein sequence ID" value="WEK37007.1"/>
    <property type="molecule type" value="Genomic_DNA"/>
</dbReference>
<dbReference type="SUPFAM" id="SSF50978">
    <property type="entry name" value="WD40 repeat-like"/>
    <property type="match status" value="1"/>
</dbReference>
<organism evidence="1 2">
    <name type="scientific">Candidatus Pseudobacter hemicellulosilyticus</name>
    <dbReference type="NCBI Taxonomy" id="3121375"/>
    <lineage>
        <taxon>Bacteria</taxon>
        <taxon>Pseudomonadati</taxon>
        <taxon>Bacteroidota</taxon>
        <taxon>Chitinophagia</taxon>
        <taxon>Chitinophagales</taxon>
        <taxon>Chitinophagaceae</taxon>
        <taxon>Pseudobacter</taxon>
    </lineage>
</organism>
<dbReference type="Gene3D" id="2.130.10.10">
    <property type="entry name" value="YVTN repeat-like/Quinoprotein amine dehydrogenase"/>
    <property type="match status" value="1"/>
</dbReference>
<evidence type="ECO:0000313" key="2">
    <source>
        <dbReference type="Proteomes" id="UP001220610"/>
    </source>
</evidence>
<reference evidence="1" key="1">
    <citation type="submission" date="2023-03" db="EMBL/GenBank/DDBJ databases">
        <title>Andean soil-derived lignocellulolytic bacterial consortium as a source of novel taxa and putative plastic-active enzymes.</title>
        <authorList>
            <person name="Diaz-Garcia L."/>
            <person name="Chuvochina M."/>
            <person name="Feuerriegel G."/>
            <person name="Bunk B."/>
            <person name="Sproer C."/>
            <person name="Streit W.R."/>
            <person name="Rodriguez L.M."/>
            <person name="Overmann J."/>
            <person name="Jimenez D.J."/>
        </authorList>
    </citation>
    <scope>NUCLEOTIDE SEQUENCE</scope>
    <source>
        <strain evidence="1">MAG 7</strain>
    </source>
</reference>
<name>A0AAJ5WWR4_9BACT</name>
<dbReference type="AlphaFoldDB" id="A0AAJ5WWR4"/>
<keyword evidence="1" id="KW-0449">Lipoprotein</keyword>
<accession>A0AAJ5WWR4</accession>
<evidence type="ECO:0000313" key="1">
    <source>
        <dbReference type="EMBL" id="WEK37007.1"/>
    </source>
</evidence>